<evidence type="ECO:0000259" key="5">
    <source>
        <dbReference type="PROSITE" id="PS50894"/>
    </source>
</evidence>
<comment type="function">
    <text evidence="4">Functions as a two-component phosphorelay mediators between cytokinin sensor histidine kinases and response regulators (B-type ARRs). Plays an important role in propagating cytokinin signal transduction.</text>
</comment>
<evidence type="ECO:0000256" key="3">
    <source>
        <dbReference type="PROSITE-ProRule" id="PRU00110"/>
    </source>
</evidence>
<dbReference type="InterPro" id="IPR008207">
    <property type="entry name" value="Sig_transdc_His_kin_Hpt_dom"/>
</dbReference>
<comment type="domain">
    <text evidence="4">Histidine-containing phosphotransfer domain (HPt) contains an active histidine that mediates the phosphotransfer.</text>
</comment>
<evidence type="ECO:0000313" key="7">
    <source>
        <dbReference type="Proteomes" id="UP000250235"/>
    </source>
</evidence>
<accession>A0A2Z7D9N8</accession>
<proteinExistence type="predicted"/>
<evidence type="ECO:0000313" key="6">
    <source>
        <dbReference type="EMBL" id="KZV55289.1"/>
    </source>
</evidence>
<reference evidence="6 7" key="1">
    <citation type="journal article" date="2015" name="Proc. Natl. Acad. Sci. U.S.A.">
        <title>The resurrection genome of Boea hygrometrica: A blueprint for survival of dehydration.</title>
        <authorList>
            <person name="Xiao L."/>
            <person name="Yang G."/>
            <person name="Zhang L."/>
            <person name="Yang X."/>
            <person name="Zhao S."/>
            <person name="Ji Z."/>
            <person name="Zhou Q."/>
            <person name="Hu M."/>
            <person name="Wang Y."/>
            <person name="Chen M."/>
            <person name="Xu Y."/>
            <person name="Jin H."/>
            <person name="Xiao X."/>
            <person name="Hu G."/>
            <person name="Bao F."/>
            <person name="Hu Y."/>
            <person name="Wan P."/>
            <person name="Li L."/>
            <person name="Deng X."/>
            <person name="Kuang T."/>
            <person name="Xiang C."/>
            <person name="Zhu J.K."/>
            <person name="Oliver M.J."/>
            <person name="He Y."/>
        </authorList>
    </citation>
    <scope>NUCLEOTIDE SEQUENCE [LARGE SCALE GENOMIC DNA]</scope>
    <source>
        <strain evidence="7">cv. XS01</strain>
    </source>
</reference>
<comment type="subcellular location">
    <subcellularLocation>
        <location evidence="4">Cytoplasm</location>
        <location evidence="4">Cytosol</location>
    </subcellularLocation>
    <subcellularLocation>
        <location evidence="4">Nucleus</location>
    </subcellularLocation>
</comment>
<dbReference type="Gene3D" id="1.20.120.160">
    <property type="entry name" value="HPT domain"/>
    <property type="match status" value="1"/>
</dbReference>
<dbReference type="SUPFAM" id="SSF47226">
    <property type="entry name" value="Histidine-containing phosphotransfer domain, HPT domain"/>
    <property type="match status" value="1"/>
</dbReference>
<dbReference type="Proteomes" id="UP000250235">
    <property type="component" value="Unassembled WGS sequence"/>
</dbReference>
<dbReference type="InterPro" id="IPR036641">
    <property type="entry name" value="HPT_dom_sf"/>
</dbReference>
<dbReference type="OrthoDB" id="591185at2759"/>
<sequence>MLRDESCPTFFIDLLSEFFSEAGKVVKQMRKTLETPPADFDKMNELCFKLKGSAASIGACRISAVCSDLHHAIEDKSEDECWQVLAFIRRERKNLQSRLRAIVKVSCDTEHLIHRASVGYYMRVEKKLISKGG</sequence>
<dbReference type="GO" id="GO:0043424">
    <property type="term" value="F:protein histidine kinase binding"/>
    <property type="evidence" value="ECO:0007669"/>
    <property type="project" value="UniProtKB-UniRule"/>
</dbReference>
<evidence type="ECO:0000256" key="4">
    <source>
        <dbReference type="RuleBase" id="RU369004"/>
    </source>
</evidence>
<dbReference type="Pfam" id="PF01627">
    <property type="entry name" value="Hpt"/>
    <property type="match status" value="1"/>
</dbReference>
<evidence type="ECO:0000256" key="2">
    <source>
        <dbReference type="ARBA" id="ARBA00023012"/>
    </source>
</evidence>
<dbReference type="GO" id="GO:0009736">
    <property type="term" value="P:cytokinin-activated signaling pathway"/>
    <property type="evidence" value="ECO:0007669"/>
    <property type="project" value="UniProtKB-KW"/>
</dbReference>
<feature type="domain" description="HPt" evidence="5">
    <location>
        <begin position="7"/>
        <end position="102"/>
    </location>
</feature>
<keyword evidence="7" id="KW-1185">Reference proteome</keyword>
<dbReference type="GO" id="GO:0005829">
    <property type="term" value="C:cytosol"/>
    <property type="evidence" value="ECO:0007669"/>
    <property type="project" value="UniProtKB-SubCell"/>
</dbReference>
<dbReference type="PANTHER" id="PTHR28242">
    <property type="entry name" value="PHOSPHORELAY INTERMEDIATE PROTEIN YPD1"/>
    <property type="match status" value="1"/>
</dbReference>
<name>A0A2Z7D9N8_9LAMI</name>
<dbReference type="EMBL" id="KQ988979">
    <property type="protein sequence ID" value="KZV55289.1"/>
    <property type="molecule type" value="Genomic_DNA"/>
</dbReference>
<gene>
    <name evidence="6" type="ORF">F511_06766</name>
</gene>
<dbReference type="InterPro" id="IPR045871">
    <property type="entry name" value="AHP1-5/YPD1"/>
</dbReference>
<evidence type="ECO:0000256" key="1">
    <source>
        <dbReference type="ARBA" id="ARBA00022864"/>
    </source>
</evidence>
<dbReference type="GO" id="GO:0009927">
    <property type="term" value="F:histidine phosphotransfer kinase activity"/>
    <property type="evidence" value="ECO:0007669"/>
    <property type="project" value="UniProtKB-UniRule"/>
</dbReference>
<comment type="caution">
    <text evidence="3">Lacks conserved residue(s) required for the propagation of feature annotation.</text>
</comment>
<dbReference type="PROSITE" id="PS50894">
    <property type="entry name" value="HPT"/>
    <property type="match status" value="1"/>
</dbReference>
<dbReference type="PANTHER" id="PTHR28242:SF63">
    <property type="entry name" value="HISTIDINE-CONTAINING PHOSPHOTRANSFER PROTEIN"/>
    <property type="match status" value="1"/>
</dbReference>
<keyword evidence="1 4" id="KW-0932">Cytokinin signaling pathway</keyword>
<dbReference type="AlphaFoldDB" id="A0A2Z7D9N8"/>
<protein>
    <recommendedName>
        <fullName evidence="4">Histidine-containing phosphotransfer protein</fullName>
    </recommendedName>
</protein>
<keyword evidence="2 4" id="KW-0902">Two-component regulatory system</keyword>
<dbReference type="GO" id="GO:0000160">
    <property type="term" value="P:phosphorelay signal transduction system"/>
    <property type="evidence" value="ECO:0007669"/>
    <property type="project" value="UniProtKB-UniRule"/>
</dbReference>
<dbReference type="GO" id="GO:0005634">
    <property type="term" value="C:nucleus"/>
    <property type="evidence" value="ECO:0007669"/>
    <property type="project" value="UniProtKB-SubCell"/>
</dbReference>
<organism evidence="6 7">
    <name type="scientific">Dorcoceras hygrometricum</name>
    <dbReference type="NCBI Taxonomy" id="472368"/>
    <lineage>
        <taxon>Eukaryota</taxon>
        <taxon>Viridiplantae</taxon>
        <taxon>Streptophyta</taxon>
        <taxon>Embryophyta</taxon>
        <taxon>Tracheophyta</taxon>
        <taxon>Spermatophyta</taxon>
        <taxon>Magnoliopsida</taxon>
        <taxon>eudicotyledons</taxon>
        <taxon>Gunneridae</taxon>
        <taxon>Pentapetalae</taxon>
        <taxon>asterids</taxon>
        <taxon>lamiids</taxon>
        <taxon>Lamiales</taxon>
        <taxon>Gesneriaceae</taxon>
        <taxon>Didymocarpoideae</taxon>
        <taxon>Trichosporeae</taxon>
        <taxon>Loxocarpinae</taxon>
        <taxon>Dorcoceras</taxon>
    </lineage>
</organism>